<dbReference type="EMBL" id="HBUF01363230">
    <property type="protein sequence ID" value="CAG6722101.1"/>
    <property type="molecule type" value="Transcribed_RNA"/>
</dbReference>
<accession>A0A8D8VEJ9</accession>
<name>A0A8D8VEJ9_9HEMI</name>
<reference evidence="2" key="1">
    <citation type="submission" date="2021-05" db="EMBL/GenBank/DDBJ databases">
        <authorList>
            <person name="Alioto T."/>
            <person name="Alioto T."/>
            <person name="Gomez Garrido J."/>
        </authorList>
    </citation>
    <scope>NUCLEOTIDE SEQUENCE</scope>
</reference>
<dbReference type="AlphaFoldDB" id="A0A8D8VEJ9"/>
<organism evidence="2">
    <name type="scientific">Cacopsylla melanoneura</name>
    <dbReference type="NCBI Taxonomy" id="428564"/>
    <lineage>
        <taxon>Eukaryota</taxon>
        <taxon>Metazoa</taxon>
        <taxon>Ecdysozoa</taxon>
        <taxon>Arthropoda</taxon>
        <taxon>Hexapoda</taxon>
        <taxon>Insecta</taxon>
        <taxon>Pterygota</taxon>
        <taxon>Neoptera</taxon>
        <taxon>Paraneoptera</taxon>
        <taxon>Hemiptera</taxon>
        <taxon>Sternorrhyncha</taxon>
        <taxon>Psylloidea</taxon>
        <taxon>Psyllidae</taxon>
        <taxon>Psyllinae</taxon>
        <taxon>Cacopsylla</taxon>
    </lineage>
</organism>
<feature type="compositionally biased region" description="Polar residues" evidence="1">
    <location>
        <begin position="21"/>
        <end position="37"/>
    </location>
</feature>
<evidence type="ECO:0000256" key="1">
    <source>
        <dbReference type="SAM" id="MobiDB-lite"/>
    </source>
</evidence>
<evidence type="ECO:0000313" key="2">
    <source>
        <dbReference type="EMBL" id="CAG6722101.1"/>
    </source>
</evidence>
<feature type="region of interest" description="Disordered" evidence="1">
    <location>
        <begin position="21"/>
        <end position="51"/>
    </location>
</feature>
<proteinExistence type="predicted"/>
<protein>
    <submittedName>
        <fullName evidence="2">Uncharacterized protein</fullName>
    </submittedName>
</protein>
<sequence>MIYTNYTRPLAKTHKYDDEFASNNKLGTESSPNSKNNMAFYKQRGPTKTSSEQINYPEVQVAKSFLTMGGQKNGKSGEARAGQQEKSDESGVRVWFDRVKNGVEALSGNLTDGMRNIFSSRVDDETKKDDSSGDINSILSFIWTVFIRGADHIKKTCFWIYRTTCQYCNDFWNGLSRFGQWKPCVFD</sequence>